<dbReference type="PANTHER" id="PTHR19353:SF19">
    <property type="entry name" value="DELTA(5) FATTY ACID DESATURASE C-RELATED"/>
    <property type="match status" value="1"/>
</dbReference>
<name>A0A6H9UQ06_9ACTN</name>
<dbReference type="Pfam" id="PF00487">
    <property type="entry name" value="FA_desaturase"/>
    <property type="match status" value="1"/>
</dbReference>
<keyword evidence="1" id="KW-0472">Membrane</keyword>
<feature type="domain" description="Fatty acid desaturase" evidence="2">
    <location>
        <begin position="53"/>
        <end position="290"/>
    </location>
</feature>
<dbReference type="PANTHER" id="PTHR19353">
    <property type="entry name" value="FATTY ACID DESATURASE 2"/>
    <property type="match status" value="1"/>
</dbReference>
<dbReference type="GO" id="GO:0008610">
    <property type="term" value="P:lipid biosynthetic process"/>
    <property type="evidence" value="ECO:0007669"/>
    <property type="project" value="UniProtKB-ARBA"/>
</dbReference>
<dbReference type="InterPro" id="IPR005804">
    <property type="entry name" value="FA_desaturase_dom"/>
</dbReference>
<evidence type="ECO:0000313" key="4">
    <source>
        <dbReference type="Proteomes" id="UP000442707"/>
    </source>
</evidence>
<dbReference type="RefSeq" id="WP_150957785.1">
    <property type="nucleotide sequence ID" value="NZ_VZRB01000048.1"/>
</dbReference>
<dbReference type="EMBL" id="VZRB01000048">
    <property type="protein sequence ID" value="KAB1140010.1"/>
    <property type="molecule type" value="Genomic_DNA"/>
</dbReference>
<keyword evidence="4" id="KW-1185">Reference proteome</keyword>
<evidence type="ECO:0000256" key="1">
    <source>
        <dbReference type="SAM" id="Phobius"/>
    </source>
</evidence>
<dbReference type="GO" id="GO:0016020">
    <property type="term" value="C:membrane"/>
    <property type="evidence" value="ECO:0007669"/>
    <property type="project" value="TreeGrafter"/>
</dbReference>
<protein>
    <submittedName>
        <fullName evidence="3">Fatty acid desaturase</fullName>
    </submittedName>
</protein>
<evidence type="ECO:0000313" key="3">
    <source>
        <dbReference type="EMBL" id="KAB1140010.1"/>
    </source>
</evidence>
<reference evidence="3 4" key="1">
    <citation type="submission" date="2019-09" db="EMBL/GenBank/DDBJ databases">
        <title>Screening of Novel Bioactive Compounds from Soil-Associated.</title>
        <authorList>
            <person name="Zhao S."/>
        </authorList>
    </citation>
    <scope>NUCLEOTIDE SEQUENCE [LARGE SCALE GENOMIC DNA]</scope>
    <source>
        <strain evidence="3 4">HIT-DPA4</strain>
    </source>
</reference>
<sequence>MSTDNAAAKALFERTRVSRNDELVFVAKLAVALLLSWLGGFLALTSGLLGASIGVLLLAAMYTHMVELQHQCLHHSAFRSSSPHRPVGFLLGLPLLSAYSHYRVQHLQHHKYLGTPDDSEFFGFDTRAPLTWGALLRGTLSPARLFQVAVDVLKSCRGSWTYTMGQIADRARRQVITEYRLFALYIVGAAALSVGGYGHAVLVLWVLPLLLSIPIHFLLELPEHVLCETDSTDVLRNTRTISGSWFSQWFTNGNNFHVEHHASMVVPINRLQERHPVAKEYAVHTDDSYATFYLKIMREANRNRRQRRALDTAVK</sequence>
<keyword evidence="1" id="KW-0812">Transmembrane</keyword>
<dbReference type="Proteomes" id="UP000442707">
    <property type="component" value="Unassembled WGS sequence"/>
</dbReference>
<accession>A0A6H9UQ06</accession>
<proteinExistence type="predicted"/>
<organism evidence="3 4">
    <name type="scientific">Streptomyces luteolifulvus</name>
    <dbReference type="NCBI Taxonomy" id="2615112"/>
    <lineage>
        <taxon>Bacteria</taxon>
        <taxon>Bacillati</taxon>
        <taxon>Actinomycetota</taxon>
        <taxon>Actinomycetes</taxon>
        <taxon>Kitasatosporales</taxon>
        <taxon>Streptomycetaceae</taxon>
        <taxon>Streptomyces</taxon>
    </lineage>
</organism>
<dbReference type="GO" id="GO:0016717">
    <property type="term" value="F:oxidoreductase activity, acting on paired donors, with oxidation of a pair of donors resulting in the reduction of molecular oxygen to two molecules of water"/>
    <property type="evidence" value="ECO:0007669"/>
    <property type="project" value="TreeGrafter"/>
</dbReference>
<feature type="transmembrane region" description="Helical" evidence="1">
    <location>
        <begin position="182"/>
        <end position="207"/>
    </location>
</feature>
<comment type="caution">
    <text evidence="3">The sequence shown here is derived from an EMBL/GenBank/DDBJ whole genome shotgun (WGS) entry which is preliminary data.</text>
</comment>
<feature type="transmembrane region" description="Helical" evidence="1">
    <location>
        <begin position="48"/>
        <end position="66"/>
    </location>
</feature>
<keyword evidence="1" id="KW-1133">Transmembrane helix</keyword>
<dbReference type="InterPro" id="IPR012171">
    <property type="entry name" value="Fatty_acid_desaturase"/>
</dbReference>
<gene>
    <name evidence="3" type="ORF">F7R91_37675</name>
</gene>
<evidence type="ECO:0000259" key="2">
    <source>
        <dbReference type="Pfam" id="PF00487"/>
    </source>
</evidence>
<dbReference type="AlphaFoldDB" id="A0A6H9UQ06"/>